<comment type="caution">
    <text evidence="7">The sequence shown here is derived from an EMBL/GenBank/DDBJ whole genome shotgun (WGS) entry which is preliminary data.</text>
</comment>
<keyword evidence="2 4" id="KW-0371">Homeobox</keyword>
<feature type="region of interest" description="Disordered" evidence="5">
    <location>
        <begin position="1"/>
        <end position="20"/>
    </location>
</feature>
<keyword evidence="3 4" id="KW-0539">Nucleus</keyword>
<evidence type="ECO:0000256" key="1">
    <source>
        <dbReference type="ARBA" id="ARBA00023125"/>
    </source>
</evidence>
<feature type="region of interest" description="Disordered" evidence="5">
    <location>
        <begin position="366"/>
        <end position="389"/>
    </location>
</feature>
<evidence type="ECO:0000256" key="2">
    <source>
        <dbReference type="ARBA" id="ARBA00023155"/>
    </source>
</evidence>
<dbReference type="EMBL" id="JADGIZ020000012">
    <property type="protein sequence ID" value="KAL2917265.1"/>
    <property type="molecule type" value="Genomic_DNA"/>
</dbReference>
<evidence type="ECO:0000259" key="6">
    <source>
        <dbReference type="PROSITE" id="PS50071"/>
    </source>
</evidence>
<proteinExistence type="predicted"/>
<dbReference type="Gene3D" id="1.10.10.60">
    <property type="entry name" value="Homeodomain-like"/>
    <property type="match status" value="1"/>
</dbReference>
<name>A0ABR4NCM7_9FUNG</name>
<keyword evidence="8" id="KW-1185">Reference proteome</keyword>
<keyword evidence="1 4" id="KW-0238">DNA-binding</keyword>
<evidence type="ECO:0000313" key="7">
    <source>
        <dbReference type="EMBL" id="KAL2917265.1"/>
    </source>
</evidence>
<dbReference type="InterPro" id="IPR009057">
    <property type="entry name" value="Homeodomain-like_sf"/>
</dbReference>
<evidence type="ECO:0000256" key="4">
    <source>
        <dbReference type="PROSITE-ProRule" id="PRU00108"/>
    </source>
</evidence>
<feature type="compositionally biased region" description="Polar residues" evidence="5">
    <location>
        <begin position="174"/>
        <end position="188"/>
    </location>
</feature>
<feature type="region of interest" description="Disordered" evidence="5">
    <location>
        <begin position="174"/>
        <end position="233"/>
    </location>
</feature>
<dbReference type="Pfam" id="PF05920">
    <property type="entry name" value="Homeobox_KN"/>
    <property type="match status" value="1"/>
</dbReference>
<dbReference type="PANTHER" id="PTHR11850">
    <property type="entry name" value="HOMEOBOX PROTEIN TRANSCRIPTION FACTORS"/>
    <property type="match status" value="1"/>
</dbReference>
<dbReference type="PROSITE" id="PS50071">
    <property type="entry name" value="HOMEOBOX_2"/>
    <property type="match status" value="1"/>
</dbReference>
<evidence type="ECO:0000256" key="3">
    <source>
        <dbReference type="ARBA" id="ARBA00023242"/>
    </source>
</evidence>
<reference evidence="7 8" key="1">
    <citation type="submission" date="2023-09" db="EMBL/GenBank/DDBJ databases">
        <title>Pangenome analysis of Batrachochytrium dendrobatidis and related Chytrids.</title>
        <authorList>
            <person name="Yacoub M.N."/>
            <person name="Stajich J.E."/>
            <person name="James T.Y."/>
        </authorList>
    </citation>
    <scope>NUCLEOTIDE SEQUENCE [LARGE SCALE GENOMIC DNA]</scope>
    <source>
        <strain evidence="7 8">JEL0888</strain>
    </source>
</reference>
<organism evidence="7 8">
    <name type="scientific">Polyrhizophydium stewartii</name>
    <dbReference type="NCBI Taxonomy" id="2732419"/>
    <lineage>
        <taxon>Eukaryota</taxon>
        <taxon>Fungi</taxon>
        <taxon>Fungi incertae sedis</taxon>
        <taxon>Chytridiomycota</taxon>
        <taxon>Chytridiomycota incertae sedis</taxon>
        <taxon>Chytridiomycetes</taxon>
        <taxon>Rhizophydiales</taxon>
        <taxon>Rhizophydiales incertae sedis</taxon>
        <taxon>Polyrhizophydium</taxon>
    </lineage>
</organism>
<comment type="subcellular location">
    <subcellularLocation>
        <location evidence="4">Nucleus</location>
    </subcellularLocation>
</comment>
<dbReference type="CDD" id="cd00086">
    <property type="entry name" value="homeodomain"/>
    <property type="match status" value="1"/>
</dbReference>
<feature type="DNA-binding region" description="Homeobox" evidence="4">
    <location>
        <begin position="379"/>
        <end position="441"/>
    </location>
</feature>
<gene>
    <name evidence="7" type="primary">MEIS3</name>
    <name evidence="7" type="ORF">HK105_203330</name>
</gene>
<dbReference type="GO" id="GO:0003677">
    <property type="term" value="F:DNA binding"/>
    <property type="evidence" value="ECO:0007669"/>
    <property type="project" value="UniProtKB-KW"/>
</dbReference>
<dbReference type="SMART" id="SM00389">
    <property type="entry name" value="HOX"/>
    <property type="match status" value="1"/>
</dbReference>
<dbReference type="SUPFAM" id="SSF46689">
    <property type="entry name" value="Homeodomain-like"/>
    <property type="match status" value="1"/>
</dbReference>
<evidence type="ECO:0000313" key="8">
    <source>
        <dbReference type="Proteomes" id="UP001527925"/>
    </source>
</evidence>
<dbReference type="Proteomes" id="UP001527925">
    <property type="component" value="Unassembled WGS sequence"/>
</dbReference>
<sequence length="444" mass="47673">MTVETCPHGVDATPQRAGSAPATAQERGACLIEHPAYSLVLELWQLRDDAQRSMRVDSLKATLLLVGELLCEYGVTIGMVCRGASGAASELGARAGAADQGLDRAILAAVVVLVHQIVDACEQRIDADEAAQQGVDGFVSESEFTRLSPFRVRSTTRRMTATHSRLDYDVARTQDSQAAVSRTNTSLAASRDRSELDTHFSSSADARTDALGRTTSSDTQFPLFPPAASHPGPMKFLSSTTLVSRHDSDRPPFPIRVPTRPQSLAGLEPRDQVRVAGQAHSTASHGTSSDVRLLSGSINLNRTGGILGHSSNSSTLLPWSTQSGSPSAASLGRSIRQAAGESRLLSAKTEGSSVSKKALMPYSLDVARSAGPDSPGSNAKPKRPNHSKEVHKVLRDWLDAHRSHPYPSEDAKKHMCNVTGLNLTQLNNWFINARRRYLVKKTGN</sequence>
<dbReference type="InterPro" id="IPR008422">
    <property type="entry name" value="KN_HD"/>
</dbReference>
<dbReference type="InterPro" id="IPR050224">
    <property type="entry name" value="TALE_homeobox"/>
</dbReference>
<accession>A0ABR4NCM7</accession>
<evidence type="ECO:0000256" key="5">
    <source>
        <dbReference type="SAM" id="MobiDB-lite"/>
    </source>
</evidence>
<dbReference type="InterPro" id="IPR001356">
    <property type="entry name" value="HD"/>
</dbReference>
<feature type="domain" description="Homeobox" evidence="6">
    <location>
        <begin position="377"/>
        <end position="440"/>
    </location>
</feature>
<protein>
    <submittedName>
        <fullName evidence="7">Homeobox protein Meis3</fullName>
    </submittedName>
</protein>